<comment type="similarity">
    <text evidence="6">Belongs to the FNT transporter (TC 1.A.16) family.</text>
</comment>
<dbReference type="GO" id="GO:0015707">
    <property type="term" value="P:nitrite transport"/>
    <property type="evidence" value="ECO:0007669"/>
    <property type="project" value="TreeGrafter"/>
</dbReference>
<comment type="caution">
    <text evidence="9">The sequence shown here is derived from an EMBL/GenBank/DDBJ whole genome shotgun (WGS) entry which is preliminary data.</text>
</comment>
<dbReference type="PANTHER" id="PTHR30520">
    <property type="entry name" value="FORMATE TRANSPORTER-RELATED"/>
    <property type="match status" value="1"/>
</dbReference>
<gene>
    <name evidence="9" type="ORF">LTR84_001176</name>
</gene>
<feature type="transmembrane region" description="Helical" evidence="8">
    <location>
        <begin position="263"/>
        <end position="291"/>
    </location>
</feature>
<evidence type="ECO:0000256" key="8">
    <source>
        <dbReference type="SAM" id="Phobius"/>
    </source>
</evidence>
<dbReference type="FunFam" id="1.20.1080.10:FF:000011">
    <property type="entry name" value="Formate family transporter"/>
    <property type="match status" value="1"/>
</dbReference>
<evidence type="ECO:0000256" key="2">
    <source>
        <dbReference type="ARBA" id="ARBA00022448"/>
    </source>
</evidence>
<keyword evidence="3 8" id="KW-0812">Transmembrane</keyword>
<dbReference type="Pfam" id="PF01226">
    <property type="entry name" value="Form_Nir_trans"/>
    <property type="match status" value="1"/>
</dbReference>
<evidence type="ECO:0000256" key="6">
    <source>
        <dbReference type="ARBA" id="ARBA00049660"/>
    </source>
</evidence>
<dbReference type="Gene3D" id="1.20.1080.10">
    <property type="entry name" value="Glycerol uptake facilitator protein"/>
    <property type="match status" value="1"/>
</dbReference>
<accession>A0AAV9NT38</accession>
<dbReference type="InterPro" id="IPR000292">
    <property type="entry name" value="For/NO2_transpt"/>
</dbReference>
<keyword evidence="10" id="KW-1185">Reference proteome</keyword>
<evidence type="ECO:0000313" key="10">
    <source>
        <dbReference type="Proteomes" id="UP001358417"/>
    </source>
</evidence>
<comment type="subcellular location">
    <subcellularLocation>
        <location evidence="1">Membrane</location>
        <topology evidence="1">Multi-pass membrane protein</topology>
    </subcellularLocation>
</comment>
<keyword evidence="4 8" id="KW-1133">Transmembrane helix</keyword>
<dbReference type="InterPro" id="IPR023271">
    <property type="entry name" value="Aquaporin-like"/>
</dbReference>
<dbReference type="AlphaFoldDB" id="A0AAV9NT38"/>
<dbReference type="GO" id="GO:0005886">
    <property type="term" value="C:plasma membrane"/>
    <property type="evidence" value="ECO:0007669"/>
    <property type="project" value="TreeGrafter"/>
</dbReference>
<dbReference type="RefSeq" id="XP_064712662.1">
    <property type="nucleotide sequence ID" value="XM_064844802.1"/>
</dbReference>
<evidence type="ECO:0000313" key="9">
    <source>
        <dbReference type="EMBL" id="KAK5065338.1"/>
    </source>
</evidence>
<dbReference type="GO" id="GO:0015513">
    <property type="term" value="F:high-affinity secondary active nitrite transmembrane transporter activity"/>
    <property type="evidence" value="ECO:0007669"/>
    <property type="project" value="TreeGrafter"/>
</dbReference>
<evidence type="ECO:0008006" key="11">
    <source>
        <dbReference type="Google" id="ProtNLM"/>
    </source>
</evidence>
<evidence type="ECO:0000256" key="5">
    <source>
        <dbReference type="ARBA" id="ARBA00023136"/>
    </source>
</evidence>
<protein>
    <recommendedName>
        <fullName evidence="11">Formate/nitrite transporter</fullName>
    </recommendedName>
</protein>
<feature type="transmembrane region" description="Helical" evidence="8">
    <location>
        <begin position="196"/>
        <end position="214"/>
    </location>
</feature>
<evidence type="ECO:0000256" key="1">
    <source>
        <dbReference type="ARBA" id="ARBA00004141"/>
    </source>
</evidence>
<name>A0AAV9NT38_9EURO</name>
<dbReference type="EMBL" id="JAVRRD010000001">
    <property type="protein sequence ID" value="KAK5065338.1"/>
    <property type="molecule type" value="Genomic_DNA"/>
</dbReference>
<feature type="transmembrane region" description="Helical" evidence="8">
    <location>
        <begin position="142"/>
        <end position="167"/>
    </location>
</feature>
<proteinExistence type="inferred from homology"/>
<feature type="compositionally biased region" description="Basic and acidic residues" evidence="7">
    <location>
        <begin position="322"/>
        <end position="340"/>
    </location>
</feature>
<evidence type="ECO:0000256" key="7">
    <source>
        <dbReference type="SAM" id="MobiDB-lite"/>
    </source>
</evidence>
<feature type="transmembrane region" description="Helical" evidence="8">
    <location>
        <begin position="62"/>
        <end position="85"/>
    </location>
</feature>
<keyword evidence="2" id="KW-0813">Transport</keyword>
<organism evidence="9 10">
    <name type="scientific">Exophiala bonariae</name>
    <dbReference type="NCBI Taxonomy" id="1690606"/>
    <lineage>
        <taxon>Eukaryota</taxon>
        <taxon>Fungi</taxon>
        <taxon>Dikarya</taxon>
        <taxon>Ascomycota</taxon>
        <taxon>Pezizomycotina</taxon>
        <taxon>Eurotiomycetes</taxon>
        <taxon>Chaetothyriomycetidae</taxon>
        <taxon>Chaetothyriales</taxon>
        <taxon>Herpotrichiellaceae</taxon>
        <taxon>Exophiala</taxon>
    </lineage>
</organism>
<keyword evidence="5 8" id="KW-0472">Membrane</keyword>
<reference evidence="9 10" key="1">
    <citation type="submission" date="2023-08" db="EMBL/GenBank/DDBJ databases">
        <title>Black Yeasts Isolated from many extreme environments.</title>
        <authorList>
            <person name="Coleine C."/>
            <person name="Stajich J.E."/>
            <person name="Selbmann L."/>
        </authorList>
    </citation>
    <scope>NUCLEOTIDE SEQUENCE [LARGE SCALE GENOMIC DNA]</scope>
    <source>
        <strain evidence="9 10">CCFEE 5792</strain>
    </source>
</reference>
<feature type="compositionally biased region" description="Basic and acidic residues" evidence="7">
    <location>
        <begin position="16"/>
        <end position="25"/>
    </location>
</feature>
<dbReference type="GeneID" id="89969398"/>
<dbReference type="Proteomes" id="UP001358417">
    <property type="component" value="Unassembled WGS sequence"/>
</dbReference>
<evidence type="ECO:0000256" key="3">
    <source>
        <dbReference type="ARBA" id="ARBA00022692"/>
    </source>
</evidence>
<sequence length="352" mass="38344">MSLPYHHQDNGVGAGHDSDKTWHDDRRPHVSMEKVDAHSPPETCQLVQQSGVAKANLPWADLIVKSFFGGIFISLGSLFDLVIAGGAPGLRESNPSLATMLAAFVFPVGFVLVVLTNVELVTSNMAVMMYSTLSRKTSIYDLLKNWVVSYVFNLAGCLFFAGILAWWSDTLETPAQSMYAVTGAEARVNVNWGHNFTRGIGCNWLVGLAIYLGTSGKDLFSKVVGIWIPIWTFVALGYQHSIANFFLVPIGMFYGTNFGVGKFIYQCVIPVTLGNIVGGALFTGAFLWFLYGRDTTLAVETGQPLSGEKKANGGAQSHWWGPRRDRGHTDENVTAGENRDGAARRRVGGNIV</sequence>
<feature type="transmembrane region" description="Helical" evidence="8">
    <location>
        <begin position="97"/>
        <end position="121"/>
    </location>
</feature>
<evidence type="ECO:0000256" key="4">
    <source>
        <dbReference type="ARBA" id="ARBA00022989"/>
    </source>
</evidence>
<feature type="region of interest" description="Disordered" evidence="7">
    <location>
        <begin position="1"/>
        <end position="25"/>
    </location>
</feature>
<feature type="region of interest" description="Disordered" evidence="7">
    <location>
        <begin position="302"/>
        <end position="340"/>
    </location>
</feature>
<feature type="transmembrane region" description="Helical" evidence="8">
    <location>
        <begin position="226"/>
        <end position="251"/>
    </location>
</feature>
<dbReference type="PANTHER" id="PTHR30520:SF6">
    <property type="entry name" value="FORMATE_NITRATE FAMILY TRANSPORTER (EUROFUNG)"/>
    <property type="match status" value="1"/>
</dbReference>